<dbReference type="HAMAP" id="MF_00052_B">
    <property type="entry name" value="RNase_HII_B"/>
    <property type="match status" value="1"/>
</dbReference>
<keyword evidence="12 14" id="KW-0378">Hydrolase</keyword>
<dbReference type="GO" id="GO:0030145">
    <property type="term" value="F:manganese ion binding"/>
    <property type="evidence" value="ECO:0007669"/>
    <property type="project" value="UniProtKB-UniRule"/>
</dbReference>
<evidence type="ECO:0000259" key="17">
    <source>
        <dbReference type="PROSITE" id="PS51975"/>
    </source>
</evidence>
<dbReference type="EMBL" id="FZOJ01000001">
    <property type="protein sequence ID" value="SNR90061.1"/>
    <property type="molecule type" value="Genomic_DNA"/>
</dbReference>
<reference evidence="18 19" key="1">
    <citation type="submission" date="2017-06" db="EMBL/GenBank/DDBJ databases">
        <authorList>
            <person name="Kim H.J."/>
            <person name="Triplett B.A."/>
        </authorList>
    </citation>
    <scope>NUCLEOTIDE SEQUENCE [LARGE SCALE GENOMIC DNA]</scope>
    <source>
        <strain evidence="18 19">SCA</strain>
    </source>
</reference>
<dbReference type="InterPro" id="IPR036397">
    <property type="entry name" value="RNaseH_sf"/>
</dbReference>
<evidence type="ECO:0000256" key="9">
    <source>
        <dbReference type="ARBA" id="ARBA00022722"/>
    </source>
</evidence>
<dbReference type="InterPro" id="IPR001352">
    <property type="entry name" value="RNase_HII/HIII"/>
</dbReference>
<evidence type="ECO:0000256" key="5">
    <source>
        <dbReference type="ARBA" id="ARBA00007383"/>
    </source>
</evidence>
<keyword evidence="19" id="KW-1185">Reference proteome</keyword>
<evidence type="ECO:0000313" key="18">
    <source>
        <dbReference type="EMBL" id="SNR90061.1"/>
    </source>
</evidence>
<keyword evidence="8 14" id="KW-0963">Cytoplasm</keyword>
<evidence type="ECO:0000256" key="3">
    <source>
        <dbReference type="ARBA" id="ARBA00004065"/>
    </source>
</evidence>
<gene>
    <name evidence="14" type="primary">rnhB</name>
    <name evidence="18" type="ORF">SAMN05446037_1001310</name>
</gene>
<keyword evidence="10 14" id="KW-0479">Metal-binding</keyword>
<dbReference type="Proteomes" id="UP000198304">
    <property type="component" value="Unassembled WGS sequence"/>
</dbReference>
<dbReference type="GO" id="GO:0006298">
    <property type="term" value="P:mismatch repair"/>
    <property type="evidence" value="ECO:0007669"/>
    <property type="project" value="TreeGrafter"/>
</dbReference>
<dbReference type="InterPro" id="IPR024567">
    <property type="entry name" value="RNase_HII/HIII_dom"/>
</dbReference>
<evidence type="ECO:0000256" key="16">
    <source>
        <dbReference type="RuleBase" id="RU003515"/>
    </source>
</evidence>
<dbReference type="CDD" id="cd07182">
    <property type="entry name" value="RNase_HII_bacteria_HII_like"/>
    <property type="match status" value="1"/>
</dbReference>
<dbReference type="PANTHER" id="PTHR10954">
    <property type="entry name" value="RIBONUCLEASE H2 SUBUNIT A"/>
    <property type="match status" value="1"/>
</dbReference>
<comment type="cofactor">
    <cofactor evidence="14 15">
        <name>Mn(2+)</name>
        <dbReference type="ChEBI" id="CHEBI:29035"/>
    </cofactor>
    <cofactor evidence="14 15">
        <name>Mg(2+)</name>
        <dbReference type="ChEBI" id="CHEBI:18420"/>
    </cofactor>
    <text evidence="14 15">Manganese or magnesium. Binds 1 divalent metal ion per monomer in the absence of substrate. May bind a second metal ion after substrate binding.</text>
</comment>
<comment type="subcellular location">
    <subcellularLocation>
        <location evidence="4 14">Cytoplasm</location>
    </subcellularLocation>
</comment>
<dbReference type="OrthoDB" id="9803420at2"/>
<dbReference type="PROSITE" id="PS51975">
    <property type="entry name" value="RNASE_H_2"/>
    <property type="match status" value="1"/>
</dbReference>
<dbReference type="Pfam" id="PF01351">
    <property type="entry name" value="RNase_HII"/>
    <property type="match status" value="1"/>
</dbReference>
<feature type="binding site" evidence="14 15">
    <location>
        <position position="21"/>
    </location>
    <ligand>
        <name>a divalent metal cation</name>
        <dbReference type="ChEBI" id="CHEBI:60240"/>
    </ligand>
</feature>
<feature type="domain" description="RNase H type-2" evidence="17">
    <location>
        <begin position="15"/>
        <end position="203"/>
    </location>
</feature>
<dbReference type="GO" id="GO:0004523">
    <property type="term" value="F:RNA-DNA hybrid ribonuclease activity"/>
    <property type="evidence" value="ECO:0007669"/>
    <property type="project" value="UniProtKB-UniRule"/>
</dbReference>
<comment type="function">
    <text evidence="3 14 16">Endonuclease that specifically degrades the RNA of RNA-DNA hybrids.</text>
</comment>
<organism evidence="18 19">
    <name type="scientific">Anaerovirgula multivorans</name>
    <dbReference type="NCBI Taxonomy" id="312168"/>
    <lineage>
        <taxon>Bacteria</taxon>
        <taxon>Bacillati</taxon>
        <taxon>Bacillota</taxon>
        <taxon>Clostridia</taxon>
        <taxon>Peptostreptococcales</taxon>
        <taxon>Natronincolaceae</taxon>
        <taxon>Anaerovirgula</taxon>
    </lineage>
</organism>
<feature type="binding site" evidence="14 15">
    <location>
        <position position="119"/>
    </location>
    <ligand>
        <name>a divalent metal cation</name>
        <dbReference type="ChEBI" id="CHEBI:60240"/>
    </ligand>
</feature>
<keyword evidence="13 14" id="KW-0464">Manganese</keyword>
<accession>A0A239A433</accession>
<comment type="similarity">
    <text evidence="5 14 16">Belongs to the RNase HII family.</text>
</comment>
<dbReference type="RefSeq" id="WP_089281092.1">
    <property type="nucleotide sequence ID" value="NZ_FZOJ01000001.1"/>
</dbReference>
<evidence type="ECO:0000256" key="2">
    <source>
        <dbReference type="ARBA" id="ARBA00001946"/>
    </source>
</evidence>
<dbReference type="EC" id="3.1.26.4" evidence="6 14"/>
<dbReference type="GO" id="GO:0005737">
    <property type="term" value="C:cytoplasm"/>
    <property type="evidence" value="ECO:0007669"/>
    <property type="project" value="UniProtKB-SubCell"/>
</dbReference>
<dbReference type="InterPro" id="IPR022898">
    <property type="entry name" value="RNase_HII"/>
</dbReference>
<evidence type="ECO:0000313" key="19">
    <source>
        <dbReference type="Proteomes" id="UP000198304"/>
    </source>
</evidence>
<evidence type="ECO:0000256" key="13">
    <source>
        <dbReference type="ARBA" id="ARBA00023211"/>
    </source>
</evidence>
<proteinExistence type="inferred from homology"/>
<evidence type="ECO:0000256" key="4">
    <source>
        <dbReference type="ARBA" id="ARBA00004496"/>
    </source>
</evidence>
<evidence type="ECO:0000256" key="14">
    <source>
        <dbReference type="HAMAP-Rule" id="MF_00052"/>
    </source>
</evidence>
<sequence>MELHIENSLWEIGYKNLAFCDEVGRGCLFGPVLAASVILPKGLKIEGVKDSKKLSPKKREEMYEIIKEKAIAIGIGIVSSKIIDEINIKNAARLAMKEAVNDLKDYRGNSAIPDYILIDAEEIETNIPQRAIIKGDDLVHGIAAASIIAKVTRDKLCVEWHGQYPQYGILQHKGYATKAHKEALINYGATEMHRKSFLKKILT</sequence>
<dbReference type="GO" id="GO:0043137">
    <property type="term" value="P:DNA replication, removal of RNA primer"/>
    <property type="evidence" value="ECO:0007669"/>
    <property type="project" value="TreeGrafter"/>
</dbReference>
<dbReference type="AlphaFoldDB" id="A0A239A433"/>
<dbReference type="InterPro" id="IPR012337">
    <property type="entry name" value="RNaseH-like_sf"/>
</dbReference>
<dbReference type="Gene3D" id="3.30.420.10">
    <property type="entry name" value="Ribonuclease H-like superfamily/Ribonuclease H"/>
    <property type="match status" value="1"/>
</dbReference>
<feature type="binding site" evidence="14 15">
    <location>
        <position position="22"/>
    </location>
    <ligand>
        <name>a divalent metal cation</name>
        <dbReference type="ChEBI" id="CHEBI:60240"/>
    </ligand>
</feature>
<protein>
    <recommendedName>
        <fullName evidence="7 14">Ribonuclease HII</fullName>
        <shortName evidence="14">RNase HII</shortName>
        <ecNumber evidence="6 14">3.1.26.4</ecNumber>
    </recommendedName>
</protein>
<comment type="cofactor">
    <cofactor evidence="2">
        <name>Mg(2+)</name>
        <dbReference type="ChEBI" id="CHEBI:18420"/>
    </cofactor>
</comment>
<dbReference type="SUPFAM" id="SSF53098">
    <property type="entry name" value="Ribonuclease H-like"/>
    <property type="match status" value="1"/>
</dbReference>
<name>A0A239A433_9FIRM</name>
<keyword evidence="9 14" id="KW-0540">Nuclease</keyword>
<dbReference type="GO" id="GO:0003723">
    <property type="term" value="F:RNA binding"/>
    <property type="evidence" value="ECO:0007669"/>
    <property type="project" value="UniProtKB-UniRule"/>
</dbReference>
<evidence type="ECO:0000256" key="11">
    <source>
        <dbReference type="ARBA" id="ARBA00022759"/>
    </source>
</evidence>
<evidence type="ECO:0000256" key="6">
    <source>
        <dbReference type="ARBA" id="ARBA00012180"/>
    </source>
</evidence>
<comment type="catalytic activity">
    <reaction evidence="1 14 15 16">
        <text>Endonucleolytic cleavage to 5'-phosphomonoester.</text>
        <dbReference type="EC" id="3.1.26.4"/>
    </reaction>
</comment>
<evidence type="ECO:0000256" key="12">
    <source>
        <dbReference type="ARBA" id="ARBA00022801"/>
    </source>
</evidence>
<evidence type="ECO:0000256" key="8">
    <source>
        <dbReference type="ARBA" id="ARBA00022490"/>
    </source>
</evidence>
<evidence type="ECO:0000256" key="10">
    <source>
        <dbReference type="ARBA" id="ARBA00022723"/>
    </source>
</evidence>
<evidence type="ECO:0000256" key="15">
    <source>
        <dbReference type="PROSITE-ProRule" id="PRU01319"/>
    </source>
</evidence>
<evidence type="ECO:0000256" key="7">
    <source>
        <dbReference type="ARBA" id="ARBA00019179"/>
    </source>
</evidence>
<keyword evidence="11 14" id="KW-0255">Endonuclease</keyword>
<evidence type="ECO:0000256" key="1">
    <source>
        <dbReference type="ARBA" id="ARBA00000077"/>
    </source>
</evidence>
<dbReference type="NCBIfam" id="NF000595">
    <property type="entry name" value="PRK00015.1-3"/>
    <property type="match status" value="1"/>
</dbReference>
<dbReference type="PANTHER" id="PTHR10954:SF18">
    <property type="entry name" value="RIBONUCLEASE HII"/>
    <property type="match status" value="1"/>
</dbReference>
<dbReference type="GO" id="GO:0032299">
    <property type="term" value="C:ribonuclease H2 complex"/>
    <property type="evidence" value="ECO:0007669"/>
    <property type="project" value="TreeGrafter"/>
</dbReference>